<accession>A0ABN8MHY2</accession>
<dbReference type="Proteomes" id="UP001159427">
    <property type="component" value="Unassembled WGS sequence"/>
</dbReference>
<evidence type="ECO:0000313" key="4">
    <source>
        <dbReference type="Proteomes" id="UP001159427"/>
    </source>
</evidence>
<dbReference type="EMBL" id="CALNXI010000562">
    <property type="protein sequence ID" value="CAH3029270.1"/>
    <property type="molecule type" value="Genomic_DNA"/>
</dbReference>
<dbReference type="InterPro" id="IPR038461">
    <property type="entry name" value="Schlafen_AlbA_2_dom_sf"/>
</dbReference>
<dbReference type="Pfam" id="PF04326">
    <property type="entry name" value="SLFN_AlbA_2"/>
    <property type="match status" value="1"/>
</dbReference>
<sequence>MVQPSAYADIFDQEREKDTIRLFIRATEHFCTVDYNLYLPGDAGLLLPPKQKVVDLLSERDSSKKKTDSPQVPLTDLISLVPEQFKYEEVLNYHESKQVQLKYYPSKKEFFRDNNQKAQYEIAKHISSFGNGIGGVMLIGIKNNGEVRGQSEETGSKKKLESEFNKMVKEMSKTWSFTPTQGIHWDVTFVPVTGAEEPRSVIAILIAGMQNLGGIFTKCPKSFELWVGSGSGGAEKVVLLNFSQWKQRMLKDTCKGESKGTREEMRKFRLVKLLDGPLLTVQGSVEEIVEEFFPVRPKCQVVPKGFVSNLPEEAKQVIRKIQEQITNGLLVASPSMLSAVQKEEQRKEDGVICDLLLLSVSLGRLHLISLVSSGSQDQFFPHARATAKAVKKSLVRNGGCYEKFYITCQVVLCNRVGTEPFEIPPPDSPYPEEYHLRSSPQELVKINRILQSLVIVLAQFPSFLSNKQGLSFLNLLTKEQFMLLYQEIDEHRELWIRGVGGTGKTVVAVEFMRELLRRDPNLRPANILYVCHRPGMLSQIRKLEICECRTQEAFVEDSFPEIWHVILDEVQNFQAEDRNWLQKARELVEQSKSIHGRGYLWCFMDKGQCIYKGKSVIPESLPQTFTLRKVIRNSKRIFDYAATFLDRRIWGSPQSDVSQGKLVTIGHDFDGEQITLEYLAGERITRLIKALESLLEEGYSKGDIAVLCFSAPLEDNELKQLQKFTSTVSAERNDEDSIVLSTVTDYGGLERPVVIIVGESFAPNSTMMFNRLRYCARTRAMVKLVTLYETSKGKQLTIEKTFLAVG</sequence>
<evidence type="ECO:0000313" key="3">
    <source>
        <dbReference type="EMBL" id="CAH3029270.1"/>
    </source>
</evidence>
<dbReference type="Gene3D" id="3.40.50.300">
    <property type="entry name" value="P-loop containing nucleotide triphosphate hydrolases"/>
    <property type="match status" value="1"/>
</dbReference>
<dbReference type="Gene3D" id="3.30.950.30">
    <property type="entry name" value="Schlafen, AAA domain"/>
    <property type="match status" value="1"/>
</dbReference>
<gene>
    <name evidence="3" type="ORF">PEVE_00035864</name>
</gene>
<dbReference type="InterPro" id="IPR000212">
    <property type="entry name" value="DNA_helicase_UvrD/REP"/>
</dbReference>
<dbReference type="PANTHER" id="PTHR11070">
    <property type="entry name" value="UVRD / RECB / PCRA DNA HELICASE FAMILY MEMBER"/>
    <property type="match status" value="1"/>
</dbReference>
<protein>
    <submittedName>
        <fullName evidence="3">Uncharacterized protein</fullName>
    </submittedName>
</protein>
<evidence type="ECO:0000259" key="2">
    <source>
        <dbReference type="Pfam" id="PF21026"/>
    </source>
</evidence>
<evidence type="ECO:0000259" key="1">
    <source>
        <dbReference type="Pfam" id="PF04326"/>
    </source>
</evidence>
<dbReference type="PANTHER" id="PTHR11070:SF2">
    <property type="entry name" value="ATP-DEPENDENT DNA HELICASE SRS2"/>
    <property type="match status" value="1"/>
</dbReference>
<dbReference type="InterPro" id="IPR048729">
    <property type="entry name" value="SLFN_GTPase-like"/>
</dbReference>
<name>A0ABN8MHY2_9CNID</name>
<feature type="domain" description="Schlafen AlbA-2" evidence="1">
    <location>
        <begin position="108"/>
        <end position="201"/>
    </location>
</feature>
<comment type="caution">
    <text evidence="3">The sequence shown here is derived from an EMBL/GenBank/DDBJ whole genome shotgun (WGS) entry which is preliminary data.</text>
</comment>
<feature type="domain" description="Schlafen GTPase-like" evidence="2">
    <location>
        <begin position="312"/>
        <end position="436"/>
    </location>
</feature>
<dbReference type="InterPro" id="IPR007421">
    <property type="entry name" value="Schlafen_AlbA_2_dom"/>
</dbReference>
<dbReference type="Pfam" id="PF21026">
    <property type="entry name" value="SLFN_GTPase-like"/>
    <property type="match status" value="1"/>
</dbReference>
<proteinExistence type="predicted"/>
<keyword evidence="4" id="KW-1185">Reference proteome</keyword>
<dbReference type="SUPFAM" id="SSF52540">
    <property type="entry name" value="P-loop containing nucleoside triphosphate hydrolases"/>
    <property type="match status" value="1"/>
</dbReference>
<dbReference type="InterPro" id="IPR027417">
    <property type="entry name" value="P-loop_NTPase"/>
</dbReference>
<reference evidence="3 4" key="1">
    <citation type="submission" date="2022-05" db="EMBL/GenBank/DDBJ databases">
        <authorList>
            <consortium name="Genoscope - CEA"/>
            <person name="William W."/>
        </authorList>
    </citation>
    <scope>NUCLEOTIDE SEQUENCE [LARGE SCALE GENOMIC DNA]</scope>
</reference>
<organism evidence="3 4">
    <name type="scientific">Porites evermanni</name>
    <dbReference type="NCBI Taxonomy" id="104178"/>
    <lineage>
        <taxon>Eukaryota</taxon>
        <taxon>Metazoa</taxon>
        <taxon>Cnidaria</taxon>
        <taxon>Anthozoa</taxon>
        <taxon>Hexacorallia</taxon>
        <taxon>Scleractinia</taxon>
        <taxon>Fungiina</taxon>
        <taxon>Poritidae</taxon>
        <taxon>Porites</taxon>
    </lineage>
</organism>